<dbReference type="InterPro" id="IPR050832">
    <property type="entry name" value="Bact_Acetyltransf"/>
</dbReference>
<comment type="caution">
    <text evidence="4">The sequence shown here is derived from an EMBL/GenBank/DDBJ whole genome shotgun (WGS) entry which is preliminary data.</text>
</comment>
<feature type="domain" description="N-acetyltransferase" evidence="3">
    <location>
        <begin position="4"/>
        <end position="168"/>
    </location>
</feature>
<sequence>MNNALISTATVDDIPALNQLVNSAYRGDGSRKGWTTEADLLGGARTDDEGLTIMLQNPAATILKYEESGQLLGCVYLERKDAGMRYSDLYLGMLTVTPEAQANGIGRKLLEAAERMAAEYHCRAITMTVITVRYELIAWYQRRGYQPTGETKPFPNDPRFGFPKQPLDFIVLEKLVSKPTTTTQP</sequence>
<dbReference type="PANTHER" id="PTHR43877">
    <property type="entry name" value="AMINOALKYLPHOSPHONATE N-ACETYLTRANSFERASE-RELATED-RELATED"/>
    <property type="match status" value="1"/>
</dbReference>
<evidence type="ECO:0000256" key="2">
    <source>
        <dbReference type="ARBA" id="ARBA00023315"/>
    </source>
</evidence>
<evidence type="ECO:0000313" key="4">
    <source>
        <dbReference type="EMBL" id="NEU68453.1"/>
    </source>
</evidence>
<dbReference type="AlphaFoldDB" id="A0A6M0INF6"/>
<organism evidence="4 5">
    <name type="scientific">Spirosoma agri</name>
    <dbReference type="NCBI Taxonomy" id="1987381"/>
    <lineage>
        <taxon>Bacteria</taxon>
        <taxon>Pseudomonadati</taxon>
        <taxon>Bacteroidota</taxon>
        <taxon>Cytophagia</taxon>
        <taxon>Cytophagales</taxon>
        <taxon>Cytophagaceae</taxon>
        <taxon>Spirosoma</taxon>
    </lineage>
</organism>
<keyword evidence="1 4" id="KW-0808">Transferase</keyword>
<accession>A0A6M0INF6</accession>
<dbReference type="CDD" id="cd04301">
    <property type="entry name" value="NAT_SF"/>
    <property type="match status" value="1"/>
</dbReference>
<dbReference type="Pfam" id="PF00583">
    <property type="entry name" value="Acetyltransf_1"/>
    <property type="match status" value="1"/>
</dbReference>
<evidence type="ECO:0000259" key="3">
    <source>
        <dbReference type="PROSITE" id="PS51186"/>
    </source>
</evidence>
<dbReference type="PANTHER" id="PTHR43877:SF2">
    <property type="entry name" value="AMINOALKYLPHOSPHONATE N-ACETYLTRANSFERASE-RELATED"/>
    <property type="match status" value="1"/>
</dbReference>
<dbReference type="RefSeq" id="WP_164040307.1">
    <property type="nucleotide sequence ID" value="NZ_JAAGNZ010000001.1"/>
</dbReference>
<reference evidence="4 5" key="1">
    <citation type="submission" date="2020-02" db="EMBL/GenBank/DDBJ databases">
        <title>Draft genome sequence of two Spirosoma agri KCTC 52727 and Spirosoma terrae KCTC 52035.</title>
        <authorList>
            <person name="Rojas J."/>
            <person name="Ambika Manirajan B."/>
            <person name="Ratering S."/>
            <person name="Suarez C."/>
            <person name="Schnell S."/>
        </authorList>
    </citation>
    <scope>NUCLEOTIDE SEQUENCE [LARGE SCALE GENOMIC DNA]</scope>
    <source>
        <strain evidence="4 5">KCTC 52727</strain>
    </source>
</reference>
<dbReference type="SUPFAM" id="SSF55729">
    <property type="entry name" value="Acyl-CoA N-acyltransferases (Nat)"/>
    <property type="match status" value="1"/>
</dbReference>
<dbReference type="InterPro" id="IPR016181">
    <property type="entry name" value="Acyl_CoA_acyltransferase"/>
</dbReference>
<keyword evidence="2" id="KW-0012">Acyltransferase</keyword>
<dbReference type="InterPro" id="IPR000182">
    <property type="entry name" value="GNAT_dom"/>
</dbReference>
<evidence type="ECO:0000256" key="1">
    <source>
        <dbReference type="ARBA" id="ARBA00022679"/>
    </source>
</evidence>
<keyword evidence="5" id="KW-1185">Reference proteome</keyword>
<dbReference type="EMBL" id="JAAGNZ010000001">
    <property type="protein sequence ID" value="NEU68453.1"/>
    <property type="molecule type" value="Genomic_DNA"/>
</dbReference>
<name>A0A6M0INF6_9BACT</name>
<dbReference type="Proteomes" id="UP000477386">
    <property type="component" value="Unassembled WGS sequence"/>
</dbReference>
<gene>
    <name evidence="4" type="ORF">GK091_16310</name>
</gene>
<dbReference type="Gene3D" id="3.40.630.30">
    <property type="match status" value="1"/>
</dbReference>
<protein>
    <submittedName>
        <fullName evidence="4">GNAT family N-acetyltransferase</fullName>
    </submittedName>
</protein>
<evidence type="ECO:0000313" key="5">
    <source>
        <dbReference type="Proteomes" id="UP000477386"/>
    </source>
</evidence>
<dbReference type="PROSITE" id="PS51186">
    <property type="entry name" value="GNAT"/>
    <property type="match status" value="1"/>
</dbReference>
<dbReference type="GO" id="GO:0016747">
    <property type="term" value="F:acyltransferase activity, transferring groups other than amino-acyl groups"/>
    <property type="evidence" value="ECO:0007669"/>
    <property type="project" value="InterPro"/>
</dbReference>
<proteinExistence type="predicted"/>